<evidence type="ECO:0000256" key="2">
    <source>
        <dbReference type="ARBA" id="ARBA00022670"/>
    </source>
</evidence>
<evidence type="ECO:0000259" key="5">
    <source>
        <dbReference type="PROSITE" id="PS51767"/>
    </source>
</evidence>
<comment type="similarity">
    <text evidence="1">Belongs to the peptidase A1 family.</text>
</comment>
<reference evidence="6 7" key="1">
    <citation type="submission" date="2020-04" db="EMBL/GenBank/DDBJ databases">
        <title>Perkinsus chesapeaki whole genome sequence.</title>
        <authorList>
            <person name="Bogema D.R."/>
        </authorList>
    </citation>
    <scope>NUCLEOTIDE SEQUENCE [LARGE SCALE GENOMIC DNA]</scope>
    <source>
        <strain evidence="6">ATCC PRA-425</strain>
    </source>
</reference>
<keyword evidence="7" id="KW-1185">Reference proteome</keyword>
<protein>
    <recommendedName>
        <fullName evidence="5">Peptidase A1 domain-containing protein</fullName>
    </recommendedName>
</protein>
<evidence type="ECO:0000256" key="1">
    <source>
        <dbReference type="ARBA" id="ARBA00007447"/>
    </source>
</evidence>
<keyword evidence="4" id="KW-0378">Hydrolase</keyword>
<dbReference type="InterPro" id="IPR021109">
    <property type="entry name" value="Peptidase_aspartic_dom_sf"/>
</dbReference>
<accession>A0A7J6MFQ0</accession>
<dbReference type="CDD" id="cd05471">
    <property type="entry name" value="pepsin_like"/>
    <property type="match status" value="1"/>
</dbReference>
<name>A0A7J6MFQ0_PERCH</name>
<dbReference type="AlphaFoldDB" id="A0A7J6MFQ0"/>
<gene>
    <name evidence="6" type="ORF">FOL47_002070</name>
</gene>
<evidence type="ECO:0000256" key="3">
    <source>
        <dbReference type="ARBA" id="ARBA00022750"/>
    </source>
</evidence>
<dbReference type="GO" id="GO:0005764">
    <property type="term" value="C:lysosome"/>
    <property type="evidence" value="ECO:0007669"/>
    <property type="project" value="TreeGrafter"/>
</dbReference>
<sequence>MLEFGDGSQSVEVFKHSATVNIGTTNLPNIVFGLICGSLPPPKQKSPNAILGLGVGVNDDYPSLPKQLLVGFLKLIEKNIFALYLKPKSPGSLIRKGELLLGGGDQTLYDGPLEFVPTLSEGPWMVHLRALQPENGEAITVAGSTILDTGSNYIFIPHRKMSETMKSVEDATAEVVGEPFHFEYDRKWGIWKVDCSYREFLPSLYFILSASSDDVVLRITNENYIAETTDHCYLLVMISPVQHWIMPDFMLVGHYLEFHPDDKKVGIGKLQSKGGCVDLNRSLFNPAGSLFNVHR</sequence>
<evidence type="ECO:0000313" key="6">
    <source>
        <dbReference type="EMBL" id="KAF4670393.1"/>
    </source>
</evidence>
<dbReference type="InterPro" id="IPR001461">
    <property type="entry name" value="Aspartic_peptidase_A1"/>
</dbReference>
<dbReference type="GO" id="GO:0006508">
    <property type="term" value="P:proteolysis"/>
    <property type="evidence" value="ECO:0007669"/>
    <property type="project" value="UniProtKB-KW"/>
</dbReference>
<dbReference type="Proteomes" id="UP000591131">
    <property type="component" value="Unassembled WGS sequence"/>
</dbReference>
<dbReference type="Pfam" id="PF00026">
    <property type="entry name" value="Asp"/>
    <property type="match status" value="1"/>
</dbReference>
<dbReference type="EMBL" id="JAAPAO010000153">
    <property type="protein sequence ID" value="KAF4670393.1"/>
    <property type="molecule type" value="Genomic_DNA"/>
</dbReference>
<dbReference type="SUPFAM" id="SSF50630">
    <property type="entry name" value="Acid proteases"/>
    <property type="match status" value="1"/>
</dbReference>
<dbReference type="InterPro" id="IPR034164">
    <property type="entry name" value="Pepsin-like_dom"/>
</dbReference>
<evidence type="ECO:0000313" key="7">
    <source>
        <dbReference type="Proteomes" id="UP000591131"/>
    </source>
</evidence>
<dbReference type="PANTHER" id="PTHR47966:SF51">
    <property type="entry name" value="BETA-SITE APP-CLEAVING ENZYME, ISOFORM A-RELATED"/>
    <property type="match status" value="1"/>
</dbReference>
<comment type="caution">
    <text evidence="6">The sequence shown here is derived from an EMBL/GenBank/DDBJ whole genome shotgun (WGS) entry which is preliminary data.</text>
</comment>
<organism evidence="6 7">
    <name type="scientific">Perkinsus chesapeaki</name>
    <name type="common">Clam parasite</name>
    <name type="synonym">Perkinsus andrewsi</name>
    <dbReference type="NCBI Taxonomy" id="330153"/>
    <lineage>
        <taxon>Eukaryota</taxon>
        <taxon>Sar</taxon>
        <taxon>Alveolata</taxon>
        <taxon>Perkinsozoa</taxon>
        <taxon>Perkinsea</taxon>
        <taxon>Perkinsida</taxon>
        <taxon>Perkinsidae</taxon>
        <taxon>Perkinsus</taxon>
    </lineage>
</organism>
<dbReference type="PANTHER" id="PTHR47966">
    <property type="entry name" value="BETA-SITE APP-CLEAVING ENZYME, ISOFORM A-RELATED"/>
    <property type="match status" value="1"/>
</dbReference>
<feature type="domain" description="Peptidase A1" evidence="5">
    <location>
        <begin position="1"/>
        <end position="268"/>
    </location>
</feature>
<dbReference type="InterPro" id="IPR033121">
    <property type="entry name" value="PEPTIDASE_A1"/>
</dbReference>
<keyword evidence="3" id="KW-0064">Aspartyl protease</keyword>
<evidence type="ECO:0000256" key="4">
    <source>
        <dbReference type="ARBA" id="ARBA00022801"/>
    </source>
</evidence>
<keyword evidence="2" id="KW-0645">Protease</keyword>
<dbReference type="GO" id="GO:0004190">
    <property type="term" value="F:aspartic-type endopeptidase activity"/>
    <property type="evidence" value="ECO:0007669"/>
    <property type="project" value="UniProtKB-KW"/>
</dbReference>
<dbReference type="PROSITE" id="PS51767">
    <property type="entry name" value="PEPTIDASE_A1"/>
    <property type="match status" value="1"/>
</dbReference>
<dbReference type="OrthoDB" id="771136at2759"/>
<proteinExistence type="inferred from homology"/>
<dbReference type="Gene3D" id="2.40.70.10">
    <property type="entry name" value="Acid Proteases"/>
    <property type="match status" value="2"/>
</dbReference>